<dbReference type="RefSeq" id="YP_009098743.1">
    <property type="nucleotide sequence ID" value="NC_025421.1"/>
</dbReference>
<keyword evidence="2" id="KW-1185">Reference proteome</keyword>
<organism evidence="1 2">
    <name type="scientific">Lactobacillus phage Ld3</name>
    <dbReference type="NCBI Taxonomy" id="1500735"/>
    <lineage>
        <taxon>Viruses</taxon>
        <taxon>Duplodnaviria</taxon>
        <taxon>Heunggongvirae</taxon>
        <taxon>Uroviricota</taxon>
        <taxon>Caudoviricetes</taxon>
        <taxon>Cequinquevirus</taxon>
        <taxon>Cequinquevirus Ld3</taxon>
    </lineage>
</organism>
<accession>A0A075KJL8</accession>
<dbReference type="OrthoDB" id="25782at10239"/>
<dbReference type="SUPFAM" id="SSF46785">
    <property type="entry name" value="Winged helix' DNA-binding domain"/>
    <property type="match status" value="1"/>
</dbReference>
<dbReference type="GeneID" id="22110030"/>
<gene>
    <name evidence="1" type="ORF">LDB3_034</name>
</gene>
<dbReference type="KEGG" id="vg:22110030"/>
<sequence length="96" mass="10871">MNKGYYAIIPANVRYDKDLPANAKLLYGEITTLRDDNGCCWASNSYFGNLYGVSNKSVSRWIKALVDKGYITSEIVYKENTKEIIHRCIKVLGSLD</sequence>
<dbReference type="Pfam" id="PF13730">
    <property type="entry name" value="HTH_36"/>
    <property type="match status" value="1"/>
</dbReference>
<protein>
    <submittedName>
        <fullName evidence="1">Putative DNA replication protein</fullName>
    </submittedName>
</protein>
<evidence type="ECO:0000313" key="2">
    <source>
        <dbReference type="Proteomes" id="UP000028563"/>
    </source>
</evidence>
<proteinExistence type="predicted"/>
<dbReference type="Proteomes" id="UP000028563">
    <property type="component" value="Segment"/>
</dbReference>
<name>A0A075KJL8_9CAUD</name>
<dbReference type="InterPro" id="IPR036390">
    <property type="entry name" value="WH_DNA-bd_sf"/>
</dbReference>
<reference evidence="1 2" key="1">
    <citation type="journal article" date="2014" name="Appl. Environ. Microbiol.">
        <title>Molecular Characterization of Three Lactobacillus delbrueckii subsp. bulgaricus Phages.</title>
        <authorList>
            <person name="Casey E."/>
            <person name="Mahony J."/>
            <person name="O'Connell-Motherway M."/>
            <person name="Bottacini F."/>
            <person name="Cornelissen A."/>
            <person name="Neve H."/>
            <person name="Heller K.J."/>
            <person name="Noben J.P."/>
            <person name="Dal Bello F."/>
            <person name="van Sinderen D."/>
        </authorList>
    </citation>
    <scope>NUCLEOTIDE SEQUENCE [LARGE SCALE GENOMIC DNA]</scope>
</reference>
<dbReference type="EMBL" id="KJ564038">
    <property type="protein sequence ID" value="AIF54459.1"/>
    <property type="molecule type" value="Genomic_DNA"/>
</dbReference>
<evidence type="ECO:0000313" key="1">
    <source>
        <dbReference type="EMBL" id="AIF54459.1"/>
    </source>
</evidence>